<keyword evidence="3" id="KW-1185">Reference proteome</keyword>
<feature type="transmembrane region" description="Helical" evidence="1">
    <location>
        <begin position="75"/>
        <end position="96"/>
    </location>
</feature>
<reference evidence="2 3" key="2">
    <citation type="submission" date="2023-06" db="EMBL/GenBank/DDBJ databases">
        <title>Identification and characterization of horizontal gene transfer across gut microbiota members of farm animals based on homology search.</title>
        <authorList>
            <person name="Schwarzerova J."/>
            <person name="Nykrynova M."/>
            <person name="Jureckova K."/>
            <person name="Cejkova D."/>
            <person name="Rychlik I."/>
        </authorList>
    </citation>
    <scope>NUCLEOTIDE SEQUENCE [LARGE SCALE GENOMIC DNA]</scope>
    <source>
        <strain evidence="2 3">153_Feed</strain>
    </source>
</reference>
<organism evidence="2 3">
    <name type="scientific">Thermophilibacter provencensis</name>
    <dbReference type="NCBI Taxonomy" id="1852386"/>
    <lineage>
        <taxon>Bacteria</taxon>
        <taxon>Bacillati</taxon>
        <taxon>Actinomycetota</taxon>
        <taxon>Coriobacteriia</taxon>
        <taxon>Coriobacteriales</taxon>
        <taxon>Atopobiaceae</taxon>
        <taxon>Thermophilibacter</taxon>
    </lineage>
</organism>
<dbReference type="Proteomes" id="UP001529256">
    <property type="component" value="Unassembled WGS sequence"/>
</dbReference>
<feature type="transmembrane region" description="Helical" evidence="1">
    <location>
        <begin position="153"/>
        <end position="171"/>
    </location>
</feature>
<feature type="transmembrane region" description="Helical" evidence="1">
    <location>
        <begin position="130"/>
        <end position="147"/>
    </location>
</feature>
<keyword evidence="1" id="KW-1133">Transmembrane helix</keyword>
<evidence type="ECO:0008006" key="4">
    <source>
        <dbReference type="Google" id="ProtNLM"/>
    </source>
</evidence>
<dbReference type="RefSeq" id="WP_289510328.1">
    <property type="nucleotide sequence ID" value="NZ_JAUDEA010000001.1"/>
</dbReference>
<evidence type="ECO:0000313" key="2">
    <source>
        <dbReference type="EMBL" id="MDM8270225.1"/>
    </source>
</evidence>
<name>A0ABT7V0U1_9ACTN</name>
<accession>A0ABT7V0U1</accession>
<sequence length="186" mass="20038">MSKLDTLRNALDLFPGEKDLAPGRSLDAMHADARRRLRRETASVAVICASIVALCVLVATDGLPALRGDAPSSSFLGGFLMGLFCVAGVVSVRQVVTLRRALADDRELRRYYARENDELTAHMEREVARTFVRAIPALAVVAIFAGALVSFEAMAAVAATLVFLSLALLAVKLSYRARYRAGAEAE</sequence>
<evidence type="ECO:0000256" key="1">
    <source>
        <dbReference type="SAM" id="Phobius"/>
    </source>
</evidence>
<gene>
    <name evidence="2" type="ORF">QUW25_00770</name>
</gene>
<evidence type="ECO:0000313" key="3">
    <source>
        <dbReference type="Proteomes" id="UP001529256"/>
    </source>
</evidence>
<comment type="caution">
    <text evidence="2">The sequence shown here is derived from an EMBL/GenBank/DDBJ whole genome shotgun (WGS) entry which is preliminary data.</text>
</comment>
<feature type="transmembrane region" description="Helical" evidence="1">
    <location>
        <begin position="44"/>
        <end position="63"/>
    </location>
</feature>
<dbReference type="EMBL" id="JAUDEA010000001">
    <property type="protein sequence ID" value="MDM8270225.1"/>
    <property type="molecule type" value="Genomic_DNA"/>
</dbReference>
<proteinExistence type="predicted"/>
<keyword evidence="1" id="KW-0812">Transmembrane</keyword>
<reference evidence="2 3" key="3">
    <citation type="submission" date="2023-06" db="EMBL/GenBank/DDBJ databases">
        <authorList>
            <person name="Zeman M."/>
            <person name="Kubasova T."/>
            <person name="Jahodarova E."/>
            <person name="Nykrynova M."/>
            <person name="Rychlik I."/>
        </authorList>
    </citation>
    <scope>NUCLEOTIDE SEQUENCE [LARGE SCALE GENOMIC DNA]</scope>
    <source>
        <strain evidence="2 3">153_Feed</strain>
    </source>
</reference>
<protein>
    <recommendedName>
        <fullName evidence="4">Integral membrane protein</fullName>
    </recommendedName>
</protein>
<keyword evidence="1" id="KW-0472">Membrane</keyword>
<reference evidence="3" key="1">
    <citation type="submission" date="2023-06" db="EMBL/GenBank/DDBJ databases">
        <title>Identification and characterization of horizontal gene transfer across gut microbiota members of farm animals based on homology search.</title>
        <authorList>
            <person name="Zeman M."/>
            <person name="Kubasova T."/>
            <person name="Jahodarova E."/>
            <person name="Nykrynova M."/>
            <person name="Rychlik I."/>
        </authorList>
    </citation>
    <scope>NUCLEOTIDE SEQUENCE [LARGE SCALE GENOMIC DNA]</scope>
    <source>
        <strain evidence="3">153_Feed</strain>
    </source>
</reference>